<dbReference type="Pfam" id="PF04879">
    <property type="entry name" value="Molybdop_Fe4S4"/>
    <property type="match status" value="1"/>
</dbReference>
<dbReference type="InterPro" id="IPR006963">
    <property type="entry name" value="Mopterin_OxRdtase_4Fe-4S_dom"/>
</dbReference>
<keyword evidence="2" id="KW-0004">4Fe-4S</keyword>
<dbReference type="SUPFAM" id="SSF53706">
    <property type="entry name" value="Formate dehydrogenase/DMSO reductase, domains 1-3"/>
    <property type="match status" value="1"/>
</dbReference>
<dbReference type="InterPro" id="IPR019546">
    <property type="entry name" value="TAT_signal_bac_arc"/>
</dbReference>
<evidence type="ECO:0000256" key="2">
    <source>
        <dbReference type="ARBA" id="ARBA00022485"/>
    </source>
</evidence>
<evidence type="ECO:0000256" key="7">
    <source>
        <dbReference type="ARBA" id="ARBA00023004"/>
    </source>
</evidence>
<dbReference type="Pfam" id="PF10518">
    <property type="entry name" value="TAT_signal"/>
    <property type="match status" value="1"/>
</dbReference>
<dbReference type="PANTHER" id="PTHR43742">
    <property type="entry name" value="TRIMETHYLAMINE-N-OXIDE REDUCTASE"/>
    <property type="match status" value="1"/>
</dbReference>
<dbReference type="OrthoDB" id="9810782at2"/>
<dbReference type="Gene3D" id="3.40.228.10">
    <property type="entry name" value="Dimethylsulfoxide Reductase, domain 2"/>
    <property type="match status" value="1"/>
</dbReference>
<dbReference type="Gene3D" id="3.40.50.740">
    <property type="match status" value="1"/>
</dbReference>
<dbReference type="PaxDb" id="522772-Dacet_2575"/>
<comment type="similarity">
    <text evidence="1">Belongs to the prokaryotic molybdopterin-containing oxidoreductase family.</text>
</comment>
<dbReference type="SMART" id="SM00926">
    <property type="entry name" value="Molybdop_Fe4S4"/>
    <property type="match status" value="1"/>
</dbReference>
<dbReference type="Pfam" id="PF00384">
    <property type="entry name" value="Molybdopterin"/>
    <property type="match status" value="1"/>
</dbReference>
<dbReference type="PANTHER" id="PTHR43742:SF9">
    <property type="entry name" value="TETRATHIONATE REDUCTASE SUBUNIT A"/>
    <property type="match status" value="1"/>
</dbReference>
<dbReference type="PROSITE" id="PS51669">
    <property type="entry name" value="4FE4S_MOW_BIS_MGD"/>
    <property type="match status" value="1"/>
</dbReference>
<dbReference type="GO" id="GO:0051539">
    <property type="term" value="F:4 iron, 4 sulfur cluster binding"/>
    <property type="evidence" value="ECO:0007669"/>
    <property type="project" value="UniProtKB-KW"/>
</dbReference>
<gene>
    <name evidence="10" type="ordered locus">Dacet_2575</name>
</gene>
<evidence type="ECO:0000256" key="4">
    <source>
        <dbReference type="ARBA" id="ARBA00022723"/>
    </source>
</evidence>
<dbReference type="GO" id="GO:0046872">
    <property type="term" value="F:metal ion binding"/>
    <property type="evidence" value="ECO:0007669"/>
    <property type="project" value="UniProtKB-KW"/>
</dbReference>
<organism evidence="10 11">
    <name type="scientific">Denitrovibrio acetiphilus (strain DSM 12809 / NBRC 114555 / N2460)</name>
    <dbReference type="NCBI Taxonomy" id="522772"/>
    <lineage>
        <taxon>Bacteria</taxon>
        <taxon>Pseudomonadati</taxon>
        <taxon>Deferribacterota</taxon>
        <taxon>Deferribacteres</taxon>
        <taxon>Deferribacterales</taxon>
        <taxon>Geovibrionaceae</taxon>
        <taxon>Denitrovibrio</taxon>
    </lineage>
</organism>
<dbReference type="RefSeq" id="WP_013011832.1">
    <property type="nucleotide sequence ID" value="NC_013943.1"/>
</dbReference>
<protein>
    <submittedName>
        <fullName evidence="10">Molybdopterin oxidoreductase</fullName>
    </submittedName>
</protein>
<sequence length="947" mass="107219" precursor="true">MKINRRNFLKTSAGLVAGATVTMKAGNVFAKITSQEAGIIKESLKGYNKVFSACAMCPAECGLEYWEKGGDLKKIYGNKDVPMNDGTSCAKAAAIPQLVYSPYRIKHPMIRTGERGEGKFKKVSWDEAIDFLAKRMIKLKKQYGAESMLMDTGDVTDRDQYYRLAFGFGTPNCCEHGAICDVPRRHGPKLILGGKRIQPDVMRPLLIRGEDGKLTKPYEYQTKLIIYNGWNPFVATRIYYENRGTVEAKLSGCKVVVIDPSYSNTATAADEWLAPTAGTDGDLFGAMLRYILENDNPKKADRKYIDWNMKQYVLGWDEFINEFKSWWKKKDPINGLTYFSTTWAADRTGIDEYKIKKLAHDFGITKPAALVWGMQSPGHHYNGYCASIIGTVLNVITGNLDVPGGAIDTETVKASKGASATAKHFKKRKLKRRVNGKIVEGEMEHLQKDHYGDQYPSAWDDVVADIPDRIRKGVNIEYGPFKGHKYAFKMFFLRTGNTVMTASNTEDWKKALTEKDKNGNYKLELMTVIDSVFLESALYADIILPEASFVERMSLSDIYPSHAVLYLRDEVIKPLYDSKKPTDIMNLLAKKLYALGDRDIRPEDFWERYANEEDFVNDMLTQSPKMKNIGRPLPYPKYPEGYTIIGTPDSLESGIGVTVDHNKKLIKGDLLTVEWYRKNQGVAVWPMSYYRYKKSDSEKPNLAYPKTDSKMIEFVWDYEKDGKRSGRYAGYNKLIEASQVVPAGMQEIGFTKYPKTFYWFETKWNPYTNPDYSKYQKEYPFQVINGRVHHAMTGTQMATFLSQVKVEGTWHPMNEEFKDVNVEGVQSPKPGQIVKEHTFKKDTFSIGTIWMNETDGKDMGFKMGDLVKMTNPLGASTKGKLFLSGGIRPKVVKISFGTGGRFSKGIGPLYKARNYTADPNMLTDPNARSPFMGFPAFADMIVKIEKV</sequence>
<dbReference type="HOGENOM" id="CLU_000422_13_3_0"/>
<feature type="domain" description="4Fe-4S Mo/W bis-MGD-type" evidence="9">
    <location>
        <begin position="47"/>
        <end position="103"/>
    </location>
</feature>
<keyword evidence="11" id="KW-1185">Reference proteome</keyword>
<dbReference type="InterPro" id="IPR006657">
    <property type="entry name" value="MoPterin_dinucl-bd_dom"/>
</dbReference>
<dbReference type="GO" id="GO:0016491">
    <property type="term" value="F:oxidoreductase activity"/>
    <property type="evidence" value="ECO:0007669"/>
    <property type="project" value="UniProtKB-KW"/>
</dbReference>
<keyword evidence="6" id="KW-0560">Oxidoreductase</keyword>
<keyword evidence="8" id="KW-0411">Iron-sulfur</keyword>
<proteinExistence type="inferred from homology"/>
<evidence type="ECO:0000256" key="1">
    <source>
        <dbReference type="ARBA" id="ARBA00010312"/>
    </source>
</evidence>
<dbReference type="STRING" id="522772.Dacet_2575"/>
<accession>D4H4X8</accession>
<dbReference type="AlphaFoldDB" id="D4H4X8"/>
<dbReference type="Pfam" id="PF01568">
    <property type="entry name" value="Molydop_binding"/>
    <property type="match status" value="1"/>
</dbReference>
<evidence type="ECO:0000313" key="11">
    <source>
        <dbReference type="Proteomes" id="UP000002012"/>
    </source>
</evidence>
<evidence type="ECO:0000256" key="3">
    <source>
        <dbReference type="ARBA" id="ARBA00022505"/>
    </source>
</evidence>
<keyword evidence="3" id="KW-0500">Molybdenum</keyword>
<dbReference type="Gene3D" id="2.20.25.90">
    <property type="entry name" value="ADC-like domains"/>
    <property type="match status" value="1"/>
</dbReference>
<dbReference type="SUPFAM" id="SSF50692">
    <property type="entry name" value="ADC-like"/>
    <property type="match status" value="1"/>
</dbReference>
<dbReference type="InterPro" id="IPR006311">
    <property type="entry name" value="TAT_signal"/>
</dbReference>
<dbReference type="InterPro" id="IPR050612">
    <property type="entry name" value="Prok_Mopterin_Oxidored"/>
</dbReference>
<dbReference type="KEGG" id="dap:Dacet_2575"/>
<dbReference type="PROSITE" id="PS51318">
    <property type="entry name" value="TAT"/>
    <property type="match status" value="1"/>
</dbReference>
<evidence type="ECO:0000313" key="10">
    <source>
        <dbReference type="EMBL" id="ADD69334.1"/>
    </source>
</evidence>
<evidence type="ECO:0000259" key="9">
    <source>
        <dbReference type="PROSITE" id="PS51669"/>
    </source>
</evidence>
<keyword evidence="5" id="KW-0732">Signal</keyword>
<name>D4H4X8_DENA2</name>
<dbReference type="InterPro" id="IPR009010">
    <property type="entry name" value="Asp_de-COase-like_dom_sf"/>
</dbReference>
<keyword evidence="4" id="KW-0479">Metal-binding</keyword>
<dbReference type="GO" id="GO:0043546">
    <property type="term" value="F:molybdopterin cofactor binding"/>
    <property type="evidence" value="ECO:0007669"/>
    <property type="project" value="InterPro"/>
</dbReference>
<dbReference type="EMBL" id="CP001968">
    <property type="protein sequence ID" value="ADD69334.1"/>
    <property type="molecule type" value="Genomic_DNA"/>
</dbReference>
<keyword evidence="7" id="KW-0408">Iron</keyword>
<evidence type="ECO:0000256" key="6">
    <source>
        <dbReference type="ARBA" id="ARBA00023002"/>
    </source>
</evidence>
<reference evidence="10 11" key="1">
    <citation type="journal article" date="2010" name="Stand. Genomic Sci.">
        <title>Complete genome sequence of Denitrovibrio acetiphilus type strain (N2460).</title>
        <authorList>
            <person name="Kiss H."/>
            <person name="Lang E."/>
            <person name="Lapidus A."/>
            <person name="Copeland A."/>
            <person name="Nolan M."/>
            <person name="Glavina Del Rio T."/>
            <person name="Chen F."/>
            <person name="Lucas S."/>
            <person name="Tice H."/>
            <person name="Cheng J.F."/>
            <person name="Han C."/>
            <person name="Goodwin L."/>
            <person name="Pitluck S."/>
            <person name="Liolios K."/>
            <person name="Pati A."/>
            <person name="Ivanova N."/>
            <person name="Mavromatis K."/>
            <person name="Chen A."/>
            <person name="Palaniappan K."/>
            <person name="Land M."/>
            <person name="Hauser L."/>
            <person name="Chang Y.J."/>
            <person name="Jeffries C.D."/>
            <person name="Detter J.C."/>
            <person name="Brettin T."/>
            <person name="Spring S."/>
            <person name="Rohde M."/>
            <person name="Goker M."/>
            <person name="Woyke T."/>
            <person name="Bristow J."/>
            <person name="Eisen J.A."/>
            <person name="Markowitz V."/>
            <person name="Hugenholtz P."/>
            <person name="Kyrpides N.C."/>
            <person name="Klenk H.P."/>
        </authorList>
    </citation>
    <scope>NUCLEOTIDE SEQUENCE [LARGE SCALE GENOMIC DNA]</scope>
    <source>
        <strain evidence="11">DSM 12809 / NBRC 114555 / N2460</strain>
    </source>
</reference>
<dbReference type="Gene3D" id="2.40.40.20">
    <property type="match status" value="1"/>
</dbReference>
<dbReference type="InterPro" id="IPR006656">
    <property type="entry name" value="Mopterin_OxRdtase"/>
</dbReference>
<dbReference type="Proteomes" id="UP000002012">
    <property type="component" value="Chromosome"/>
</dbReference>
<evidence type="ECO:0000256" key="5">
    <source>
        <dbReference type="ARBA" id="ARBA00022729"/>
    </source>
</evidence>
<evidence type="ECO:0000256" key="8">
    <source>
        <dbReference type="ARBA" id="ARBA00023014"/>
    </source>
</evidence>
<dbReference type="InParanoid" id="D4H4X8"/>
<dbReference type="eggNOG" id="COG0243">
    <property type="taxonomic scope" value="Bacteria"/>
</dbReference>